<dbReference type="AlphaFoldDB" id="A0A812IL27"/>
<dbReference type="InterPro" id="IPR015421">
    <property type="entry name" value="PyrdxlP-dep_Trfase_major"/>
</dbReference>
<keyword evidence="3" id="KW-0808">Transferase</keyword>
<reference evidence="7" key="1">
    <citation type="submission" date="2021-02" db="EMBL/GenBank/DDBJ databases">
        <authorList>
            <person name="Dougan E. K."/>
            <person name="Rhodes N."/>
            <person name="Thang M."/>
            <person name="Chan C."/>
        </authorList>
    </citation>
    <scope>NUCLEOTIDE SEQUENCE</scope>
</reference>
<dbReference type="InterPro" id="IPR036237">
    <property type="entry name" value="Xyl_isomerase-like_sf"/>
</dbReference>
<dbReference type="Pfam" id="PF01261">
    <property type="entry name" value="AP_endonuc_2"/>
    <property type="match status" value="1"/>
</dbReference>
<feature type="domain" description="Xylose isomerase-like TIM barrel" evidence="6">
    <location>
        <begin position="29"/>
        <end position="226"/>
    </location>
</feature>
<evidence type="ECO:0000256" key="4">
    <source>
        <dbReference type="ARBA" id="ARBA00022898"/>
    </source>
</evidence>
<evidence type="ECO:0000256" key="3">
    <source>
        <dbReference type="ARBA" id="ARBA00022679"/>
    </source>
</evidence>
<dbReference type="Gene3D" id="3.90.1150.10">
    <property type="entry name" value="Aspartate Aminotransferase, domain 1"/>
    <property type="match status" value="1"/>
</dbReference>
<evidence type="ECO:0000256" key="2">
    <source>
        <dbReference type="ARBA" id="ARBA00022576"/>
    </source>
</evidence>
<proteinExistence type="predicted"/>
<dbReference type="InterPro" id="IPR015422">
    <property type="entry name" value="PyrdxlP-dep_Trfase_small"/>
</dbReference>
<dbReference type="Gene3D" id="3.40.640.10">
    <property type="entry name" value="Type I PLP-dependent aspartate aminotransferase-like (Major domain)"/>
    <property type="match status" value="1"/>
</dbReference>
<dbReference type="CDD" id="cd00609">
    <property type="entry name" value="AAT_like"/>
    <property type="match status" value="1"/>
</dbReference>
<dbReference type="InterPro" id="IPR015424">
    <property type="entry name" value="PyrdxlP-dep_Trfase"/>
</dbReference>
<evidence type="ECO:0000259" key="6">
    <source>
        <dbReference type="Pfam" id="PF01261"/>
    </source>
</evidence>
<dbReference type="PANTHER" id="PTHR42790:SF19">
    <property type="entry name" value="KYNURENINE_ALPHA-AMINOADIPATE AMINOTRANSFERASE, MITOCHONDRIAL"/>
    <property type="match status" value="1"/>
</dbReference>
<evidence type="ECO:0008006" key="9">
    <source>
        <dbReference type="Google" id="ProtNLM"/>
    </source>
</evidence>
<comment type="caution">
    <text evidence="7">The sequence shown here is derived from an EMBL/GenBank/DDBJ whole genome shotgun (WGS) entry which is preliminary data.</text>
</comment>
<sequence length="622" mass="69075">MSTNIPPISVQLYTLRDACQEDFDGVLTQLAEAGYAGVEPFSLFGKSPDEFCRQVQDLGMQVSSSHFPWTNRTENLNEVVETIQALGLTRAPGGFAPDDFKDRASLEQTIATTAELADALKPHGLTLFLHNHYWEYDLIDGRPAYHYLQDAVPEVEFEIDSYWAANFGRCNPAAEITRVNRRVPLIHVKDGPLIKGLSHVAVGDGKMDIPALFAAADPDTLEWAVVELDQCDTDMMTAVTRSYNYLTSNNLAHGNAIQAAAVVAIGREAEALTRYPGGLGHQRLRELMAQREGQREGVTVDPEHLIITNGSMQAVTLTAQALMENKGDTVLVEEYSYPGTLSAYRGIGLEMVGIKLDEGGMRIDHMAAELARLESEGRRPKFIYAISTYQNPTGFIMPRARRLEMIELAARYDIPIVEDNCYADVHYEGEIEPALFALDDNPKHIYLGSLSKILAPGFRLGYIYARPPMLEKMLAHRHDAGSNYLASAIAAEFYKDGIGAHAAVTNPVLKIKRDLTVNGLANHLDDICVWSNPAGGLFVWVRMPDDVDRPKLWQLAQDNGVAYLPGVAFHYANRNKPYLRLAFGHLTEDQIVQGIPVLARCIREARTSNEARTFHSLFEEED</sequence>
<dbReference type="SUPFAM" id="SSF53383">
    <property type="entry name" value="PLP-dependent transferases"/>
    <property type="match status" value="1"/>
</dbReference>
<keyword evidence="2" id="KW-0032">Aminotransferase</keyword>
<gene>
    <name evidence="7" type="ORF">SNEC2469_LOCUS131</name>
</gene>
<dbReference type="Proteomes" id="UP000601435">
    <property type="component" value="Unassembled WGS sequence"/>
</dbReference>
<dbReference type="InterPro" id="IPR004839">
    <property type="entry name" value="Aminotransferase_I/II_large"/>
</dbReference>
<dbReference type="PANTHER" id="PTHR42790">
    <property type="entry name" value="AMINOTRANSFERASE"/>
    <property type="match status" value="1"/>
</dbReference>
<dbReference type="GO" id="GO:1901605">
    <property type="term" value="P:alpha-amino acid metabolic process"/>
    <property type="evidence" value="ECO:0007669"/>
    <property type="project" value="TreeGrafter"/>
</dbReference>
<name>A0A812IL27_9DINO</name>
<accession>A0A812IL27</accession>
<dbReference type="OrthoDB" id="691673at2759"/>
<protein>
    <recommendedName>
        <fullName evidence="9">2-aminoadipate transaminase</fullName>
    </recommendedName>
</protein>
<dbReference type="InterPro" id="IPR050859">
    <property type="entry name" value="Class-I_PLP-dep_aminotransf"/>
</dbReference>
<dbReference type="SUPFAM" id="SSF51658">
    <property type="entry name" value="Xylose isomerase-like"/>
    <property type="match status" value="1"/>
</dbReference>
<dbReference type="Gene3D" id="3.20.20.150">
    <property type="entry name" value="Divalent-metal-dependent TIM barrel enzymes"/>
    <property type="match status" value="1"/>
</dbReference>
<evidence type="ECO:0000313" key="7">
    <source>
        <dbReference type="EMBL" id="CAE7149496.1"/>
    </source>
</evidence>
<dbReference type="GO" id="GO:0030170">
    <property type="term" value="F:pyridoxal phosphate binding"/>
    <property type="evidence" value="ECO:0007669"/>
    <property type="project" value="InterPro"/>
</dbReference>
<keyword evidence="8" id="KW-1185">Reference proteome</keyword>
<evidence type="ECO:0000313" key="8">
    <source>
        <dbReference type="Proteomes" id="UP000601435"/>
    </source>
</evidence>
<dbReference type="Pfam" id="PF00155">
    <property type="entry name" value="Aminotran_1_2"/>
    <property type="match status" value="1"/>
</dbReference>
<feature type="domain" description="Aminotransferase class I/classII large" evidence="5">
    <location>
        <begin position="246"/>
        <end position="591"/>
    </location>
</feature>
<dbReference type="GO" id="GO:0008483">
    <property type="term" value="F:transaminase activity"/>
    <property type="evidence" value="ECO:0007669"/>
    <property type="project" value="UniProtKB-KW"/>
</dbReference>
<evidence type="ECO:0000256" key="1">
    <source>
        <dbReference type="ARBA" id="ARBA00001933"/>
    </source>
</evidence>
<keyword evidence="4" id="KW-0663">Pyridoxal phosphate</keyword>
<dbReference type="EMBL" id="CAJNJA010000001">
    <property type="protein sequence ID" value="CAE7149496.1"/>
    <property type="molecule type" value="Genomic_DNA"/>
</dbReference>
<organism evidence="7 8">
    <name type="scientific">Symbiodinium necroappetens</name>
    <dbReference type="NCBI Taxonomy" id="1628268"/>
    <lineage>
        <taxon>Eukaryota</taxon>
        <taxon>Sar</taxon>
        <taxon>Alveolata</taxon>
        <taxon>Dinophyceae</taxon>
        <taxon>Suessiales</taxon>
        <taxon>Symbiodiniaceae</taxon>
        <taxon>Symbiodinium</taxon>
    </lineage>
</organism>
<dbReference type="InterPro" id="IPR013022">
    <property type="entry name" value="Xyl_isomerase-like_TIM-brl"/>
</dbReference>
<evidence type="ECO:0000259" key="5">
    <source>
        <dbReference type="Pfam" id="PF00155"/>
    </source>
</evidence>
<comment type="cofactor">
    <cofactor evidence="1">
        <name>pyridoxal 5'-phosphate</name>
        <dbReference type="ChEBI" id="CHEBI:597326"/>
    </cofactor>
</comment>